<proteinExistence type="inferred from homology"/>
<dbReference type="GO" id="GO:0016491">
    <property type="term" value="F:oxidoreductase activity"/>
    <property type="evidence" value="ECO:0007669"/>
    <property type="project" value="UniProtKB-KW"/>
</dbReference>
<dbReference type="SUPFAM" id="SSF51735">
    <property type="entry name" value="NAD(P)-binding Rossmann-fold domains"/>
    <property type="match status" value="1"/>
</dbReference>
<comment type="caution">
    <text evidence="3">The sequence shown here is derived from an EMBL/GenBank/DDBJ whole genome shotgun (WGS) entry which is preliminary data.</text>
</comment>
<dbReference type="InterPro" id="IPR002347">
    <property type="entry name" value="SDR_fam"/>
</dbReference>
<dbReference type="PANTHER" id="PTHR43157">
    <property type="entry name" value="PHOSPHATIDYLINOSITOL-GLYCAN BIOSYNTHESIS CLASS F PROTEIN-RELATED"/>
    <property type="match status" value="1"/>
</dbReference>
<dbReference type="InterPro" id="IPR036291">
    <property type="entry name" value="NAD(P)-bd_dom_sf"/>
</dbReference>
<accession>A0AA36G0W4</accession>
<organism evidence="3 4">
    <name type="scientific">Mesorhabditis spiculigera</name>
    <dbReference type="NCBI Taxonomy" id="96644"/>
    <lineage>
        <taxon>Eukaryota</taxon>
        <taxon>Metazoa</taxon>
        <taxon>Ecdysozoa</taxon>
        <taxon>Nematoda</taxon>
        <taxon>Chromadorea</taxon>
        <taxon>Rhabditida</taxon>
        <taxon>Rhabditina</taxon>
        <taxon>Rhabditomorpha</taxon>
        <taxon>Rhabditoidea</taxon>
        <taxon>Rhabditidae</taxon>
        <taxon>Mesorhabditinae</taxon>
        <taxon>Mesorhabditis</taxon>
    </lineage>
</organism>
<comment type="similarity">
    <text evidence="2">Belongs to the short-chain dehydrogenases/reductases (SDR) family.</text>
</comment>
<dbReference type="Gene3D" id="3.40.50.720">
    <property type="entry name" value="NAD(P)-binding Rossmann-like Domain"/>
    <property type="match status" value="1"/>
</dbReference>
<dbReference type="PRINTS" id="PR00081">
    <property type="entry name" value="GDHRDH"/>
</dbReference>
<dbReference type="CDD" id="cd05327">
    <property type="entry name" value="retinol-DH_like_SDR_c_like"/>
    <property type="match status" value="1"/>
</dbReference>
<keyword evidence="4" id="KW-1185">Reference proteome</keyword>
<evidence type="ECO:0000313" key="4">
    <source>
        <dbReference type="Proteomes" id="UP001177023"/>
    </source>
</evidence>
<evidence type="ECO:0000256" key="2">
    <source>
        <dbReference type="RuleBase" id="RU000363"/>
    </source>
</evidence>
<reference evidence="3" key="1">
    <citation type="submission" date="2023-06" db="EMBL/GenBank/DDBJ databases">
        <authorList>
            <person name="Delattre M."/>
        </authorList>
    </citation>
    <scope>NUCLEOTIDE SEQUENCE</scope>
    <source>
        <strain evidence="3">AF72</strain>
    </source>
</reference>
<name>A0AA36G0W4_9BILA</name>
<sequence>MLPSSGCILCDALYAIPILAGLYFLRKYIRGGQFTENVRADGKIVVVTGANSGVGRGVCEELNKRGAKVYMICRDEGRAAKGRNLMIENGCDPSRLLIRIADLANLASVQKAAKQILSEEKHIDILVNNAGMFGLLKFSKTTDGFEETWQSNYLGHFLLTEMLITALRKAEKPRIVNVSSLLHPYADSVDFRHVNDPKNYGMWMGYARTKLANVMHARWLARKHPKILSNSCHPGCINSSILSTSGWLFLKDILYPFFWYFMKTEMDGAQTALYLALSEKVEGNGLYYSDCAVGSMGSKARDDAACEKLYKESLQAVGLDYYQEITTAK</sequence>
<dbReference type="AlphaFoldDB" id="A0AA36G0W4"/>
<dbReference type="PANTHER" id="PTHR43157:SF31">
    <property type="entry name" value="PHOSPHATIDYLINOSITOL-GLYCAN BIOSYNTHESIS CLASS F PROTEIN"/>
    <property type="match status" value="1"/>
</dbReference>
<dbReference type="Pfam" id="PF00106">
    <property type="entry name" value="adh_short"/>
    <property type="match status" value="1"/>
</dbReference>
<protein>
    <submittedName>
        <fullName evidence="3">Uncharacterized protein</fullName>
    </submittedName>
</protein>
<gene>
    <name evidence="3" type="ORF">MSPICULIGERA_LOCUS12555</name>
</gene>
<dbReference type="EMBL" id="CATQJA010002628">
    <property type="protein sequence ID" value="CAJ0574215.1"/>
    <property type="molecule type" value="Genomic_DNA"/>
</dbReference>
<dbReference type="Proteomes" id="UP001177023">
    <property type="component" value="Unassembled WGS sequence"/>
</dbReference>
<evidence type="ECO:0000256" key="1">
    <source>
        <dbReference type="ARBA" id="ARBA00023002"/>
    </source>
</evidence>
<evidence type="ECO:0000313" key="3">
    <source>
        <dbReference type="EMBL" id="CAJ0574215.1"/>
    </source>
</evidence>
<feature type="non-terminal residue" evidence="3">
    <location>
        <position position="1"/>
    </location>
</feature>
<keyword evidence="1" id="KW-0560">Oxidoreductase</keyword>
<dbReference type="PRINTS" id="PR00080">
    <property type="entry name" value="SDRFAMILY"/>
</dbReference>